<dbReference type="Pfam" id="PF19279">
    <property type="entry name" value="YegS_C"/>
    <property type="match status" value="1"/>
</dbReference>
<dbReference type="Gene3D" id="3.40.50.10330">
    <property type="entry name" value="Probable inorganic polyphosphate/atp-NAD kinase, domain 1"/>
    <property type="match status" value="1"/>
</dbReference>
<dbReference type="GO" id="GO:0046872">
    <property type="term" value="F:metal ion binding"/>
    <property type="evidence" value="ECO:0007669"/>
    <property type="project" value="UniProtKB-KW"/>
</dbReference>
<comment type="caution">
    <text evidence="13">The sequence shown here is derived from an EMBL/GenBank/DDBJ whole genome shotgun (WGS) entry which is preliminary data.</text>
</comment>
<dbReference type="EMBL" id="VCBC01000017">
    <property type="protein sequence ID" value="TLU61293.1"/>
    <property type="molecule type" value="Genomic_DNA"/>
</dbReference>
<dbReference type="NCBIfam" id="NF009602">
    <property type="entry name" value="PRK13054.1"/>
    <property type="match status" value="1"/>
</dbReference>
<keyword evidence="8" id="KW-0460">Magnesium</keyword>
<dbReference type="Pfam" id="PF00781">
    <property type="entry name" value="DAGK_cat"/>
    <property type="match status" value="1"/>
</dbReference>
<dbReference type="EC" id="2.7.1.-" evidence="13"/>
<proteinExistence type="predicted"/>
<evidence type="ECO:0000313" key="14">
    <source>
        <dbReference type="Proteomes" id="UP000307790"/>
    </source>
</evidence>
<evidence type="ECO:0000256" key="2">
    <source>
        <dbReference type="ARBA" id="ARBA00022516"/>
    </source>
</evidence>
<feature type="domain" description="DAGKc" evidence="12">
    <location>
        <begin position="1"/>
        <end position="129"/>
    </location>
</feature>
<evidence type="ECO:0000256" key="8">
    <source>
        <dbReference type="ARBA" id="ARBA00022842"/>
    </source>
</evidence>
<dbReference type="GO" id="GO:0008654">
    <property type="term" value="P:phospholipid biosynthetic process"/>
    <property type="evidence" value="ECO:0007669"/>
    <property type="project" value="UniProtKB-KW"/>
</dbReference>
<dbReference type="SMART" id="SM00046">
    <property type="entry name" value="DAGKc"/>
    <property type="match status" value="1"/>
</dbReference>
<name>A0A5R9ID61_9GAMM</name>
<dbReference type="InterPro" id="IPR001206">
    <property type="entry name" value="Diacylglycerol_kinase_cat_dom"/>
</dbReference>
<dbReference type="SUPFAM" id="SSF111331">
    <property type="entry name" value="NAD kinase/diacylglycerol kinase-like"/>
    <property type="match status" value="1"/>
</dbReference>
<dbReference type="OrthoDB" id="142078at2"/>
<evidence type="ECO:0000256" key="10">
    <source>
        <dbReference type="ARBA" id="ARBA00023209"/>
    </source>
</evidence>
<evidence type="ECO:0000256" key="9">
    <source>
        <dbReference type="ARBA" id="ARBA00023098"/>
    </source>
</evidence>
<keyword evidence="10" id="KW-0594">Phospholipid biosynthesis</keyword>
<evidence type="ECO:0000256" key="11">
    <source>
        <dbReference type="ARBA" id="ARBA00023264"/>
    </source>
</evidence>
<dbReference type="InterPro" id="IPR045540">
    <property type="entry name" value="YegS/DAGK_C"/>
</dbReference>
<accession>A0A5R9ID61</accession>
<dbReference type="RefSeq" id="WP_138321084.1">
    <property type="nucleotide sequence ID" value="NZ_VCBC01000017.1"/>
</dbReference>
<evidence type="ECO:0000256" key="3">
    <source>
        <dbReference type="ARBA" id="ARBA00022679"/>
    </source>
</evidence>
<keyword evidence="14" id="KW-1185">Reference proteome</keyword>
<evidence type="ECO:0000313" key="13">
    <source>
        <dbReference type="EMBL" id="TLU61293.1"/>
    </source>
</evidence>
<dbReference type="AlphaFoldDB" id="A0A5R9ID61"/>
<dbReference type="GO" id="GO:0016301">
    <property type="term" value="F:kinase activity"/>
    <property type="evidence" value="ECO:0007669"/>
    <property type="project" value="UniProtKB-KW"/>
</dbReference>
<evidence type="ECO:0000256" key="6">
    <source>
        <dbReference type="ARBA" id="ARBA00022777"/>
    </source>
</evidence>
<sequence>MAKPVRLLLNGKKAGLDNVRAAIFECRKQYDLDVRVTFEGGDIARFVQEASAEGVSRLIAGGGDGTVNETVSALMALAKDKRPELGILPLGTANDFATSALYPEGLVEALQVAITGKAYWIDVAKANEYYFINVASGGFGAQVTTATPVALKNFLGGGAYTLSGLIQAVNFTPFPGIIDIDDTQEEVNVIVAAVCNGRQAGGGQQLAPHAFINDGLLDIVAITEFPSEAVSEVLKELIDIQDKVQLDGKFVKRQQAKSVRWLAKESMPVNLDGEPISEKQITFSVAPAEIAMVLPNDCPLLAKE</sequence>
<dbReference type="PANTHER" id="PTHR12358:SF106">
    <property type="entry name" value="LIPID KINASE YEGS"/>
    <property type="match status" value="1"/>
</dbReference>
<keyword evidence="4" id="KW-0479">Metal-binding</keyword>
<dbReference type="NCBIfam" id="TIGR00147">
    <property type="entry name" value="YegS/Rv2252/BmrU family lipid kinase"/>
    <property type="match status" value="1"/>
</dbReference>
<evidence type="ECO:0000256" key="4">
    <source>
        <dbReference type="ARBA" id="ARBA00022723"/>
    </source>
</evidence>
<keyword evidence="2" id="KW-0444">Lipid biosynthesis</keyword>
<protein>
    <submittedName>
        <fullName evidence="13">Lipid kinase YegS</fullName>
        <ecNumber evidence="13">2.7.1.-</ecNumber>
    </submittedName>
</protein>
<keyword evidence="11" id="KW-1208">Phospholipid metabolism</keyword>
<dbReference type="Gene3D" id="2.60.200.40">
    <property type="match status" value="1"/>
</dbReference>
<organism evidence="13 14">
    <name type="scientific">Thalassotalea litorea</name>
    <dbReference type="NCBI Taxonomy" id="2020715"/>
    <lineage>
        <taxon>Bacteria</taxon>
        <taxon>Pseudomonadati</taxon>
        <taxon>Pseudomonadota</taxon>
        <taxon>Gammaproteobacteria</taxon>
        <taxon>Alteromonadales</taxon>
        <taxon>Colwelliaceae</taxon>
        <taxon>Thalassotalea</taxon>
    </lineage>
</organism>
<keyword evidence="6 13" id="KW-0418">Kinase</keyword>
<evidence type="ECO:0000256" key="1">
    <source>
        <dbReference type="ARBA" id="ARBA00001946"/>
    </source>
</evidence>
<dbReference type="PROSITE" id="PS50146">
    <property type="entry name" value="DAGK"/>
    <property type="match status" value="1"/>
</dbReference>
<dbReference type="InterPro" id="IPR050187">
    <property type="entry name" value="Lipid_Phosphate_FormReg"/>
</dbReference>
<reference evidence="13 14" key="1">
    <citation type="submission" date="2019-05" db="EMBL/GenBank/DDBJ databases">
        <title>Genome sequences of Thalassotalea litorea 1K03283.</title>
        <authorList>
            <person name="Zhang D."/>
        </authorList>
    </citation>
    <scope>NUCLEOTIDE SEQUENCE [LARGE SCALE GENOMIC DNA]</scope>
    <source>
        <strain evidence="13 14">MCCC 1K03283</strain>
    </source>
</reference>
<dbReference type="Proteomes" id="UP000307790">
    <property type="component" value="Unassembled WGS sequence"/>
</dbReference>
<dbReference type="GO" id="GO:0005524">
    <property type="term" value="F:ATP binding"/>
    <property type="evidence" value="ECO:0007669"/>
    <property type="project" value="UniProtKB-KW"/>
</dbReference>
<keyword evidence="5" id="KW-0547">Nucleotide-binding</keyword>
<keyword evidence="9" id="KW-0443">Lipid metabolism</keyword>
<comment type="cofactor">
    <cofactor evidence="1">
        <name>Mg(2+)</name>
        <dbReference type="ChEBI" id="CHEBI:18420"/>
    </cofactor>
</comment>
<keyword evidence="3 13" id="KW-0808">Transferase</keyword>
<dbReference type="InterPro" id="IPR005218">
    <property type="entry name" value="Diacylglycerol/lipid_kinase"/>
</dbReference>
<gene>
    <name evidence="13" type="primary">yegS</name>
    <name evidence="13" type="ORF">FE810_14880</name>
</gene>
<evidence type="ECO:0000259" key="12">
    <source>
        <dbReference type="PROSITE" id="PS50146"/>
    </source>
</evidence>
<keyword evidence="7" id="KW-0067">ATP-binding</keyword>
<dbReference type="PANTHER" id="PTHR12358">
    <property type="entry name" value="SPHINGOSINE KINASE"/>
    <property type="match status" value="1"/>
</dbReference>
<evidence type="ECO:0000256" key="5">
    <source>
        <dbReference type="ARBA" id="ARBA00022741"/>
    </source>
</evidence>
<evidence type="ECO:0000256" key="7">
    <source>
        <dbReference type="ARBA" id="ARBA00022840"/>
    </source>
</evidence>
<dbReference type="GO" id="GO:0005886">
    <property type="term" value="C:plasma membrane"/>
    <property type="evidence" value="ECO:0007669"/>
    <property type="project" value="TreeGrafter"/>
</dbReference>
<dbReference type="InterPro" id="IPR016064">
    <property type="entry name" value="NAD/diacylglycerol_kinase_sf"/>
</dbReference>
<dbReference type="InterPro" id="IPR017438">
    <property type="entry name" value="ATP-NAD_kinase_N"/>
</dbReference>